<organism evidence="13 14">
    <name type="scientific">Panthera tigris altaica</name>
    <name type="common">Siberian tiger</name>
    <dbReference type="NCBI Taxonomy" id="74533"/>
    <lineage>
        <taxon>Eukaryota</taxon>
        <taxon>Metazoa</taxon>
        <taxon>Chordata</taxon>
        <taxon>Craniata</taxon>
        <taxon>Vertebrata</taxon>
        <taxon>Euteleostomi</taxon>
        <taxon>Mammalia</taxon>
        <taxon>Eutheria</taxon>
        <taxon>Laurasiatheria</taxon>
        <taxon>Carnivora</taxon>
        <taxon>Feliformia</taxon>
        <taxon>Felidae</taxon>
        <taxon>Pantherinae</taxon>
        <taxon>Panthera</taxon>
    </lineage>
</organism>
<evidence type="ECO:0000256" key="7">
    <source>
        <dbReference type="ARBA" id="ARBA00022989"/>
    </source>
</evidence>
<keyword evidence="9" id="KW-0472">Membrane</keyword>
<feature type="region of interest" description="Disordered" evidence="12">
    <location>
        <begin position="47"/>
        <end position="78"/>
    </location>
</feature>
<evidence type="ECO:0000256" key="5">
    <source>
        <dbReference type="ARBA" id="ARBA00022792"/>
    </source>
</evidence>
<evidence type="ECO:0000256" key="9">
    <source>
        <dbReference type="ARBA" id="ARBA00023136"/>
    </source>
</evidence>
<evidence type="ECO:0000313" key="13">
    <source>
        <dbReference type="Ensembl" id="ENSPTIP00000013265.1"/>
    </source>
</evidence>
<feature type="compositionally biased region" description="Basic and acidic residues" evidence="12">
    <location>
        <begin position="69"/>
        <end position="78"/>
    </location>
</feature>
<keyword evidence="4" id="KW-0812">Transmembrane</keyword>
<dbReference type="FunFam" id="4.10.81.10:FF:000001">
    <property type="entry name" value="Cytochrome c oxidase subunit 8B, mitochondrial"/>
    <property type="match status" value="1"/>
</dbReference>
<dbReference type="SUPFAM" id="SSF81431">
    <property type="entry name" value="Mitochondrial cytochrome c oxidase subunit VIIIb (aka IX)"/>
    <property type="match status" value="1"/>
</dbReference>
<proteinExistence type="inferred from homology"/>
<keyword evidence="7" id="KW-1133">Transmembrane helix</keyword>
<evidence type="ECO:0000256" key="6">
    <source>
        <dbReference type="ARBA" id="ARBA00022946"/>
    </source>
</evidence>
<evidence type="ECO:0000256" key="4">
    <source>
        <dbReference type="ARBA" id="ARBA00022692"/>
    </source>
</evidence>
<sequence>RPSPGDVCLRHTGPEDLGGHGGGSAGSCRSARWLSPLLSGRAFCQSTTTGGDSCSAPCPLPRSYKKPQHPSEQRTRRADVQNFAGHEELGSTAMLRLASASRLLPAPRSGWVLPKAHVSAKPARTPTSPMEQAIGLSVMFLSFLIPAGWVLHHLESYKRSSAA</sequence>
<dbReference type="GO" id="GO:0045277">
    <property type="term" value="C:respiratory chain complex IV"/>
    <property type="evidence" value="ECO:0007669"/>
    <property type="project" value="UniProtKB-UniRule"/>
</dbReference>
<keyword evidence="14" id="KW-1185">Reference proteome</keyword>
<dbReference type="CDD" id="cd00930">
    <property type="entry name" value="Cyt_c_Oxidase_VIII"/>
    <property type="match status" value="1"/>
</dbReference>
<keyword evidence="6 11" id="KW-0809">Transit peptide</keyword>
<evidence type="ECO:0000256" key="2">
    <source>
        <dbReference type="ARBA" id="ARBA00004673"/>
    </source>
</evidence>
<dbReference type="GeneTree" id="ENSGT00390000006255"/>
<accession>A0A8C9JSX6</accession>
<dbReference type="InterPro" id="IPR003205">
    <property type="entry name" value="Cyt_c_oxidase_su8"/>
</dbReference>
<protein>
    <recommendedName>
        <fullName evidence="11">Cytochrome c oxidase subunit 8</fullName>
    </recommendedName>
    <alternativeName>
        <fullName evidence="11">Cytochrome c oxidase polypeptide VIII</fullName>
    </alternativeName>
</protein>
<feature type="region of interest" description="Disordered" evidence="12">
    <location>
        <begin position="1"/>
        <end position="27"/>
    </location>
</feature>
<evidence type="ECO:0000256" key="8">
    <source>
        <dbReference type="ARBA" id="ARBA00023128"/>
    </source>
</evidence>
<comment type="similarity">
    <text evidence="3 11">Belongs to the cytochrome c oxidase VIII family.</text>
</comment>
<dbReference type="PANTHER" id="PTHR16717">
    <property type="entry name" value="CYTOCHROME C OXIDASE POLYPEPTIDE VIII"/>
    <property type="match status" value="1"/>
</dbReference>
<keyword evidence="8 11" id="KW-0496">Mitochondrion</keyword>
<dbReference type="Pfam" id="PF02285">
    <property type="entry name" value="COX8"/>
    <property type="match status" value="1"/>
</dbReference>
<dbReference type="GO" id="GO:0006123">
    <property type="term" value="P:mitochondrial electron transport, cytochrome c to oxygen"/>
    <property type="evidence" value="ECO:0007669"/>
    <property type="project" value="UniProtKB-UniRule"/>
</dbReference>
<evidence type="ECO:0000256" key="12">
    <source>
        <dbReference type="SAM" id="MobiDB-lite"/>
    </source>
</evidence>
<comment type="subcellular location">
    <subcellularLocation>
        <location evidence="1 11">Mitochondrion inner membrane</location>
        <topology evidence="1 11">Single-pass membrane protein</topology>
    </subcellularLocation>
</comment>
<comment type="subunit">
    <text evidence="10">Component of the cytochrome c oxidase (complex IV, CIV), a multisubunit enzyme composed of 14 subunits. The complex is composed of a catalytic core of 3 subunits MT-CO1, MT-CO2 and MT-CO3, encoded in the mitochondrial DNA, and 11 supernumerary subunits COX4I1 (or COX4I2), COX5A, COX5B, COX6A2 (or COX6A1), COX6B1 (or COX6B2), COX6C, COX7A1 (or COX7A2), COX7B, COX7C, COX8B and NDUFA4, which are encoded in the nuclear genome. The complex exists as a monomer or a dimer and forms supercomplexes (SCs) in the inner mitochondrial membrane with NADH-ubiquinone oxidoreductase (complex I, CI) and ubiquinol-cytochrome c oxidoreductase (cytochrome b-c1 complex, complex III, CIII), resulting in different assemblies (supercomplex SCI(1)III(2)IV(1) and megacomplex MCI(2)III(2)IV(2)).</text>
</comment>
<dbReference type="Ensembl" id="ENSPTIT00000017318.1">
    <property type="protein sequence ID" value="ENSPTIP00000013265.1"/>
    <property type="gene ID" value="ENSPTIG00000013066.1"/>
</dbReference>
<evidence type="ECO:0000256" key="10">
    <source>
        <dbReference type="ARBA" id="ARBA00062122"/>
    </source>
</evidence>
<dbReference type="InterPro" id="IPR036548">
    <property type="entry name" value="Cyt_c_oxidase_su8_sf"/>
</dbReference>
<comment type="subunit">
    <text evidence="11">Component of the cytochrome c oxidase (complex IV, CIV), a multisubunit enzyme composed of 14 subunits. The complex is composed of a catalytic core of 3 subunits MT-CO1, MT-CO2 and MT-CO3, encoded in the mitochondrial DNA, and 11 supernumerary subunits COX4I, COX5A, COX5B, COX6A, COX6B, COX6C, COX7A, COX7B, COX7C, COX8 and NDUFA4, which are encoded in the nuclear genome. The complex exists as a monomer or a dimer and forms supercomplexes (SCs) in the inner mitochondrial membrane with NADH-ubiquinone oxidoreductase (complex I, CI) and ubiquinol-cytochrome c oxidoreductase (cytochrome b-c1 complex, complex III, CIII), resulting in different assemblies (supercomplex SCI(1)III(2)IV(1) and megacomplex MCI(2)III(2)IV(2)).</text>
</comment>
<keyword evidence="5 11" id="KW-0999">Mitochondrion inner membrane</keyword>
<comment type="pathway">
    <text evidence="2 11">Energy metabolism; oxidative phosphorylation.</text>
</comment>
<dbReference type="GO" id="GO:0005743">
    <property type="term" value="C:mitochondrial inner membrane"/>
    <property type="evidence" value="ECO:0007669"/>
    <property type="project" value="UniProtKB-SubCell"/>
</dbReference>
<dbReference type="Gene3D" id="4.10.81.10">
    <property type="entry name" value="Cytochrome c oxidase, subunit 8"/>
    <property type="match status" value="1"/>
</dbReference>
<evidence type="ECO:0000256" key="11">
    <source>
        <dbReference type="RuleBase" id="RU368101"/>
    </source>
</evidence>
<evidence type="ECO:0000256" key="3">
    <source>
        <dbReference type="ARBA" id="ARBA00010117"/>
    </source>
</evidence>
<reference evidence="13" key="1">
    <citation type="submission" date="2025-08" db="UniProtKB">
        <authorList>
            <consortium name="Ensembl"/>
        </authorList>
    </citation>
    <scope>IDENTIFICATION</scope>
</reference>
<dbReference type="UniPathway" id="UPA00705"/>
<evidence type="ECO:0000313" key="14">
    <source>
        <dbReference type="Proteomes" id="UP000675900"/>
    </source>
</evidence>
<dbReference type="Proteomes" id="UP000675900">
    <property type="component" value="Unassembled WGS sequence"/>
</dbReference>
<dbReference type="PANTHER" id="PTHR16717:SF4">
    <property type="entry name" value="CYTOCHROME C OXIDASE SUBUNIT 8B, MITOCHONDRIAL"/>
    <property type="match status" value="1"/>
</dbReference>
<feature type="compositionally biased region" description="Basic and acidic residues" evidence="12">
    <location>
        <begin position="8"/>
        <end position="18"/>
    </location>
</feature>
<reference evidence="13" key="2">
    <citation type="submission" date="2025-09" db="UniProtKB">
        <authorList>
            <consortium name="Ensembl"/>
        </authorList>
    </citation>
    <scope>IDENTIFICATION</scope>
</reference>
<dbReference type="AlphaFoldDB" id="A0A8C9JSX6"/>
<evidence type="ECO:0000256" key="1">
    <source>
        <dbReference type="ARBA" id="ARBA00004434"/>
    </source>
</evidence>
<comment type="function">
    <text evidence="11">Component of the cytochrome c oxidase, the last enzyme in the mitochondrial electron transport chain which drives oxidative phosphorylation. The respiratory chain contains 3 multisubunit complexes succinate dehydrogenase (complex II, CII), ubiquinol-cytochrome c oxidoreductase (cytochrome b-c1 complex, complex III, CIII) and cytochrome c oxidase (complex IV, CIV), that cooperate to transfer electrons derived from NADH and succinate to molecular oxygen, creating an electrochemical gradient over the inner membrane that drives transmembrane transport and the ATP synthase. Cytochrome c oxidase is the component of the respiratory chain that catalyzes the reduction of oxygen to water. Electrons originating from reduced cytochrome c in the intermembrane space (IMS) are transferred via the dinuclear copper A center (CU(A)) of subunit 2 and heme A of subunit 1 to the active site in subunit 1, a binuclear center (BNC) formed by heme A3 and copper B (CU(B)). The BNC reduces molecular oxygen to 2 water molecules using 4 electrons from cytochrome c in the IMS and 4 protons from the mitochondrial matrix.</text>
</comment>
<name>A0A8C9JSX6_PANTA</name>